<keyword evidence="4" id="KW-1133">Transmembrane helix</keyword>
<reference evidence="7 8" key="1">
    <citation type="submission" date="2021-01" db="EMBL/GenBank/DDBJ databases">
        <title>Genomic Encyclopedia of Type Strains, Phase IV (KMG-IV): sequencing the most valuable type-strain genomes for metagenomic binning, comparative biology and taxonomic classification.</title>
        <authorList>
            <person name="Goeker M."/>
        </authorList>
    </citation>
    <scope>NUCLEOTIDE SEQUENCE [LARGE SCALE GENOMIC DNA]</scope>
    <source>
        <strain evidence="7 8">DSM 25890</strain>
    </source>
</reference>
<keyword evidence="4" id="KW-0472">Membrane</keyword>
<evidence type="ECO:0000256" key="2">
    <source>
        <dbReference type="ARBA" id="ARBA00022679"/>
    </source>
</evidence>
<feature type="transmembrane region" description="Helical" evidence="4">
    <location>
        <begin position="186"/>
        <end position="206"/>
    </location>
</feature>
<keyword evidence="3 7" id="KW-0418">Kinase</keyword>
<dbReference type="InterPro" id="IPR016120">
    <property type="entry name" value="Sig_transdc_His_kin_SpoOB"/>
</dbReference>
<dbReference type="InterPro" id="IPR039506">
    <property type="entry name" value="SPOB_a"/>
</dbReference>
<dbReference type="SUPFAM" id="SSF55890">
    <property type="entry name" value="Sporulation response regulatory protein Spo0B"/>
    <property type="match status" value="1"/>
</dbReference>
<feature type="transmembrane region" description="Helical" evidence="4">
    <location>
        <begin position="80"/>
        <end position="106"/>
    </location>
</feature>
<evidence type="ECO:0000256" key="3">
    <source>
        <dbReference type="ARBA" id="ARBA00022777"/>
    </source>
</evidence>
<dbReference type="EMBL" id="JAFBEE010000013">
    <property type="protein sequence ID" value="MBM7615499.1"/>
    <property type="molecule type" value="Genomic_DNA"/>
</dbReference>
<keyword evidence="2" id="KW-0808">Transferase</keyword>
<protein>
    <submittedName>
        <fullName evidence="7">Signal transduction histidine kinase</fullName>
    </submittedName>
</protein>
<dbReference type="Proteomes" id="UP001314796">
    <property type="component" value="Unassembled WGS sequence"/>
</dbReference>
<evidence type="ECO:0000259" key="5">
    <source>
        <dbReference type="Pfam" id="PF14501"/>
    </source>
</evidence>
<dbReference type="PANTHER" id="PTHR40448:SF1">
    <property type="entry name" value="TWO-COMPONENT SENSOR HISTIDINE KINASE"/>
    <property type="match status" value="1"/>
</dbReference>
<comment type="caution">
    <text evidence="7">The sequence shown here is derived from an EMBL/GenBank/DDBJ whole genome shotgun (WGS) entry which is preliminary data.</text>
</comment>
<dbReference type="InterPro" id="IPR036890">
    <property type="entry name" value="HATPase_C_sf"/>
</dbReference>
<proteinExistence type="predicted"/>
<dbReference type="Pfam" id="PF14501">
    <property type="entry name" value="HATPase_c_5"/>
    <property type="match status" value="1"/>
</dbReference>
<feature type="transmembrane region" description="Helical" evidence="4">
    <location>
        <begin position="118"/>
        <end position="140"/>
    </location>
</feature>
<organism evidence="7 8">
    <name type="scientific">Alkaliphilus hydrothermalis</name>
    <dbReference type="NCBI Taxonomy" id="1482730"/>
    <lineage>
        <taxon>Bacteria</taxon>
        <taxon>Bacillati</taxon>
        <taxon>Bacillota</taxon>
        <taxon>Clostridia</taxon>
        <taxon>Peptostreptococcales</taxon>
        <taxon>Natronincolaceae</taxon>
        <taxon>Alkaliphilus</taxon>
    </lineage>
</organism>
<feature type="domain" description="Sensor histidine kinase NatK-like C-terminal" evidence="5">
    <location>
        <begin position="324"/>
        <end position="427"/>
    </location>
</feature>
<evidence type="ECO:0000259" key="6">
    <source>
        <dbReference type="Pfam" id="PF14689"/>
    </source>
</evidence>
<feature type="transmembrane region" description="Helical" evidence="4">
    <location>
        <begin position="55"/>
        <end position="73"/>
    </location>
</feature>
<feature type="domain" description="SpoOB alpha-helical" evidence="6">
    <location>
        <begin position="232"/>
        <end position="283"/>
    </location>
</feature>
<sequence length="430" mass="49566">MTLLLIGNLLDSFLIFWCVKTMFNAKSKTLPFLLAIIIQSGINSLINMKLGLVDFHGFIIMLSTVTILLKILYKRQLLMIVFSTIIGMILAGVIELIVGALITFIFRVPTAELLESNGFRLLGIILSKMLFLLVVECIISKNRYIMKIREDHLYVLCLIALFNIIIIFMAFEVYSNVDNLVGNKVIYVIEIGLAAIVFSYLVLIIVKKITQLNQNEWIWKIREKEYQNHIFYIKNMEDMMMTMKSQRHEFNNFINALYGLLYQEKYDEAKSYILSLTEEVAVVNEMVSNPNPVITALINIKKIKAEQCKTVLNSQVSLTKKILLENLDLTIILGNLLDNAIEASTKIDENKRNIDLEIFSKGCNLIICISNYKNSKEFFQWSRRFTSKNNKEEHGFGLYNVAQIVNKNQGSIRIEDQEYVFKVIIHLPIK</sequence>
<dbReference type="GO" id="GO:0016301">
    <property type="term" value="F:kinase activity"/>
    <property type="evidence" value="ECO:0007669"/>
    <property type="project" value="UniProtKB-KW"/>
</dbReference>
<dbReference type="PANTHER" id="PTHR40448">
    <property type="entry name" value="TWO-COMPONENT SENSOR HISTIDINE KINASE"/>
    <property type="match status" value="1"/>
</dbReference>
<keyword evidence="4" id="KW-0812">Transmembrane</keyword>
<keyword evidence="1" id="KW-0597">Phosphoprotein</keyword>
<evidence type="ECO:0000313" key="7">
    <source>
        <dbReference type="EMBL" id="MBM7615499.1"/>
    </source>
</evidence>
<dbReference type="Gene3D" id="3.30.565.10">
    <property type="entry name" value="Histidine kinase-like ATPase, C-terminal domain"/>
    <property type="match status" value="1"/>
</dbReference>
<dbReference type="Pfam" id="PF14689">
    <property type="entry name" value="SPOB_a"/>
    <property type="match status" value="1"/>
</dbReference>
<dbReference type="InterPro" id="IPR032834">
    <property type="entry name" value="NatK-like_C"/>
</dbReference>
<evidence type="ECO:0000313" key="8">
    <source>
        <dbReference type="Proteomes" id="UP001314796"/>
    </source>
</evidence>
<name>A0ABS2NRA8_9FIRM</name>
<dbReference type="SUPFAM" id="SSF55874">
    <property type="entry name" value="ATPase domain of HSP90 chaperone/DNA topoisomerase II/histidine kinase"/>
    <property type="match status" value="1"/>
</dbReference>
<accession>A0ABS2NRA8</accession>
<keyword evidence="8" id="KW-1185">Reference proteome</keyword>
<feature type="transmembrane region" description="Helical" evidence="4">
    <location>
        <begin position="152"/>
        <end position="174"/>
    </location>
</feature>
<evidence type="ECO:0000256" key="4">
    <source>
        <dbReference type="SAM" id="Phobius"/>
    </source>
</evidence>
<evidence type="ECO:0000256" key="1">
    <source>
        <dbReference type="ARBA" id="ARBA00022553"/>
    </source>
</evidence>
<dbReference type="Gene3D" id="1.10.287.130">
    <property type="match status" value="1"/>
</dbReference>
<gene>
    <name evidence="7" type="ORF">JOC73_002069</name>
</gene>